<dbReference type="PANTHER" id="PTHR32166">
    <property type="entry name" value="OSJNBA0013A04.12 PROTEIN"/>
    <property type="match status" value="1"/>
</dbReference>
<dbReference type="InterPro" id="IPR012337">
    <property type="entry name" value="RNaseH-like_sf"/>
</dbReference>
<accession>A0A2P6QP04</accession>
<dbReference type="Proteomes" id="UP000238479">
    <property type="component" value="Chromosome 4"/>
</dbReference>
<evidence type="ECO:0000313" key="2">
    <source>
        <dbReference type="EMBL" id="PRQ35906.1"/>
    </source>
</evidence>
<dbReference type="GO" id="GO:0046983">
    <property type="term" value="F:protein dimerization activity"/>
    <property type="evidence" value="ECO:0007669"/>
    <property type="project" value="InterPro"/>
</dbReference>
<evidence type="ECO:0000259" key="1">
    <source>
        <dbReference type="Pfam" id="PF05699"/>
    </source>
</evidence>
<dbReference type="STRING" id="74649.A0A2P6QP04"/>
<keyword evidence="3" id="KW-1185">Reference proteome</keyword>
<feature type="domain" description="HAT C-terminal dimerisation" evidence="1">
    <location>
        <begin position="202"/>
        <end position="270"/>
    </location>
</feature>
<comment type="caution">
    <text evidence="2">The sequence shown here is derived from an EMBL/GenBank/DDBJ whole genome shotgun (WGS) entry which is preliminary data.</text>
</comment>
<evidence type="ECO:0000313" key="3">
    <source>
        <dbReference type="Proteomes" id="UP000238479"/>
    </source>
</evidence>
<proteinExistence type="predicted"/>
<dbReference type="EMBL" id="PDCK01000042">
    <property type="protein sequence ID" value="PRQ35906.1"/>
    <property type="molecule type" value="Genomic_DNA"/>
</dbReference>
<protein>
    <submittedName>
        <fullName evidence="2">Putative HAT dimerization domain, ribonuclease H-like domain-containing protein</fullName>
    </submittedName>
</protein>
<sequence>MRDFCKGEIIRAAPTRFATNFISLESLVKKKSGLKQLFSSDWWTNSNFSRTDHGRIVEDIIFDQVFWNQAENVCQISEPLYKVLRVVDPEVYPTMGAIYELMRVVKQELERKHGAKWVVKIINDRWCKTLWHDLHSAGYYLNPRYNYRPGVGDDCMLIEAVHKVFSKLDPNSPTIGQFGKELTYFKDAKLNFGTPTAIAARTEMSPTDWWVMYGSSAPTVRKLAIKVLSQTASASACERNWSTFALIHTKQRNKLGYGRLQKLVFCYYNMRLKIRDREAAHSQMEQKDPLDVFDIGTEFDDEESDQLYEWIRPLHLDDDERNPSPRVAE</sequence>
<organism evidence="2 3">
    <name type="scientific">Rosa chinensis</name>
    <name type="common">China rose</name>
    <dbReference type="NCBI Taxonomy" id="74649"/>
    <lineage>
        <taxon>Eukaryota</taxon>
        <taxon>Viridiplantae</taxon>
        <taxon>Streptophyta</taxon>
        <taxon>Embryophyta</taxon>
        <taxon>Tracheophyta</taxon>
        <taxon>Spermatophyta</taxon>
        <taxon>Magnoliopsida</taxon>
        <taxon>eudicotyledons</taxon>
        <taxon>Gunneridae</taxon>
        <taxon>Pentapetalae</taxon>
        <taxon>rosids</taxon>
        <taxon>fabids</taxon>
        <taxon>Rosales</taxon>
        <taxon>Rosaceae</taxon>
        <taxon>Rosoideae</taxon>
        <taxon>Rosoideae incertae sedis</taxon>
        <taxon>Rosa</taxon>
    </lineage>
</organism>
<dbReference type="Pfam" id="PF05699">
    <property type="entry name" value="Dimer_Tnp_hAT"/>
    <property type="match status" value="1"/>
</dbReference>
<reference evidence="2 3" key="1">
    <citation type="journal article" date="2018" name="Nat. Genet.">
        <title>The Rosa genome provides new insights in the design of modern roses.</title>
        <authorList>
            <person name="Bendahmane M."/>
        </authorList>
    </citation>
    <scope>NUCLEOTIDE SEQUENCE [LARGE SCALE GENOMIC DNA]</scope>
    <source>
        <strain evidence="3">cv. Old Blush</strain>
    </source>
</reference>
<name>A0A2P6QP04_ROSCH</name>
<dbReference type="PANTHER" id="PTHR32166:SF123">
    <property type="entry name" value="BED-TYPE DOMAIN-CONTAINING PROTEIN"/>
    <property type="match status" value="1"/>
</dbReference>
<dbReference type="InterPro" id="IPR008906">
    <property type="entry name" value="HATC_C_dom"/>
</dbReference>
<gene>
    <name evidence="2" type="ORF">RchiOBHm_Chr4g0385621</name>
</gene>
<dbReference type="AlphaFoldDB" id="A0A2P6QP04"/>
<dbReference type="Gramene" id="PRQ35906">
    <property type="protein sequence ID" value="PRQ35906"/>
    <property type="gene ID" value="RchiOBHm_Chr4g0385621"/>
</dbReference>
<dbReference type="OMA" id="QISHIDG"/>
<dbReference type="SUPFAM" id="SSF53098">
    <property type="entry name" value="Ribonuclease H-like"/>
    <property type="match status" value="1"/>
</dbReference>